<dbReference type="EMBL" id="SJPJ01000001">
    <property type="protein sequence ID" value="TWT79496.1"/>
    <property type="molecule type" value="Genomic_DNA"/>
</dbReference>
<dbReference type="AlphaFoldDB" id="A0A5C5YXJ7"/>
<protein>
    <submittedName>
        <fullName evidence="1">Uncharacterized protein</fullName>
    </submittedName>
</protein>
<proteinExistence type="predicted"/>
<sequence length="278" mass="31516">MANLALGNTDGTIIDRLGAMVALKSLQKHQRTMGCTRRTRQRVCKWVPFRSSPVIPAVLPHIESLHTGDRMGRNRNLARDIRDVLAKWLPKAVASAELNSPAYCLFIWYQDFSGDDVTPQFGLATSEYRDACLETMRKSSALEAIWKPQQICHDPPFPGWPVHQADCEPIAAQSRELYDRLSRRVFGPVARVVWRVRNLRADSQELEMLALNPLRDELHKMAIEMNTSIAWFDLIPVTDDFVVFPCDYIGCWAYDDFTAAVPTDKAALIDRAGLNPFD</sequence>
<gene>
    <name evidence="1" type="ORF">CA13_08980</name>
</gene>
<keyword evidence="2" id="KW-1185">Reference proteome</keyword>
<dbReference type="Proteomes" id="UP000315010">
    <property type="component" value="Unassembled WGS sequence"/>
</dbReference>
<organism evidence="1 2">
    <name type="scientific">Novipirellula herctigrandis</name>
    <dbReference type="NCBI Taxonomy" id="2527986"/>
    <lineage>
        <taxon>Bacteria</taxon>
        <taxon>Pseudomonadati</taxon>
        <taxon>Planctomycetota</taxon>
        <taxon>Planctomycetia</taxon>
        <taxon>Pirellulales</taxon>
        <taxon>Pirellulaceae</taxon>
        <taxon>Novipirellula</taxon>
    </lineage>
</organism>
<accession>A0A5C5YXJ7</accession>
<name>A0A5C5YXJ7_9BACT</name>
<reference evidence="1 2" key="1">
    <citation type="submission" date="2019-02" db="EMBL/GenBank/DDBJ databases">
        <title>Deep-cultivation of Planctomycetes and their phenomic and genomic characterization uncovers novel biology.</title>
        <authorList>
            <person name="Wiegand S."/>
            <person name="Jogler M."/>
            <person name="Boedeker C."/>
            <person name="Pinto D."/>
            <person name="Vollmers J."/>
            <person name="Rivas-Marin E."/>
            <person name="Kohn T."/>
            <person name="Peeters S.H."/>
            <person name="Heuer A."/>
            <person name="Rast P."/>
            <person name="Oberbeckmann S."/>
            <person name="Bunk B."/>
            <person name="Jeske O."/>
            <person name="Meyerdierks A."/>
            <person name="Storesund J.E."/>
            <person name="Kallscheuer N."/>
            <person name="Luecker S."/>
            <person name="Lage O.M."/>
            <person name="Pohl T."/>
            <person name="Merkel B.J."/>
            <person name="Hornburger P."/>
            <person name="Mueller R.-W."/>
            <person name="Bruemmer F."/>
            <person name="Labrenz M."/>
            <person name="Spormann A.M."/>
            <person name="Op Den Camp H."/>
            <person name="Overmann J."/>
            <person name="Amann R."/>
            <person name="Jetten M.S.M."/>
            <person name="Mascher T."/>
            <person name="Medema M.H."/>
            <person name="Devos D.P."/>
            <person name="Kaster A.-K."/>
            <person name="Ovreas L."/>
            <person name="Rohde M."/>
            <person name="Galperin M.Y."/>
            <person name="Jogler C."/>
        </authorList>
    </citation>
    <scope>NUCLEOTIDE SEQUENCE [LARGE SCALE GENOMIC DNA]</scope>
    <source>
        <strain evidence="1 2">CA13</strain>
    </source>
</reference>
<evidence type="ECO:0000313" key="1">
    <source>
        <dbReference type="EMBL" id="TWT79496.1"/>
    </source>
</evidence>
<comment type="caution">
    <text evidence="1">The sequence shown here is derived from an EMBL/GenBank/DDBJ whole genome shotgun (WGS) entry which is preliminary data.</text>
</comment>
<evidence type="ECO:0000313" key="2">
    <source>
        <dbReference type="Proteomes" id="UP000315010"/>
    </source>
</evidence>